<gene>
    <name evidence="1" type="ORF">V6x_19030</name>
</gene>
<protein>
    <submittedName>
        <fullName evidence="1">Uncharacterized protein</fullName>
    </submittedName>
</protein>
<sequence length="189" mass="20652">MIGNEVHVDRVGSVLTIVVNRDVVHIISRGVENIFQEVIRGRIQVCPVGTRNPRWCRRRKERQAAGGFVDVQRIVVIRPQYGEGENISISAGEEVAAIDVDQQVRAAGIQTNVDRVVGSIFEAGEEHVQHQVVGTGQGIHILNAAVADRQFGIGSQEVKRAGTRCASQNQGGIGHTTEINIQRIPGNRR</sequence>
<reference evidence="1 2" key="1">
    <citation type="submission" date="2019-02" db="EMBL/GenBank/DDBJ databases">
        <title>Deep-cultivation of Planctomycetes and their phenomic and genomic characterization uncovers novel biology.</title>
        <authorList>
            <person name="Wiegand S."/>
            <person name="Jogler M."/>
            <person name="Boedeker C."/>
            <person name="Pinto D."/>
            <person name="Vollmers J."/>
            <person name="Rivas-Marin E."/>
            <person name="Kohn T."/>
            <person name="Peeters S.H."/>
            <person name="Heuer A."/>
            <person name="Rast P."/>
            <person name="Oberbeckmann S."/>
            <person name="Bunk B."/>
            <person name="Jeske O."/>
            <person name="Meyerdierks A."/>
            <person name="Storesund J.E."/>
            <person name="Kallscheuer N."/>
            <person name="Luecker S."/>
            <person name="Lage O.M."/>
            <person name="Pohl T."/>
            <person name="Merkel B.J."/>
            <person name="Hornburger P."/>
            <person name="Mueller R.-W."/>
            <person name="Bruemmer F."/>
            <person name="Labrenz M."/>
            <person name="Spormann A.M."/>
            <person name="Op den Camp H."/>
            <person name="Overmann J."/>
            <person name="Amann R."/>
            <person name="Jetten M.S.M."/>
            <person name="Mascher T."/>
            <person name="Medema M.H."/>
            <person name="Devos D.P."/>
            <person name="Kaster A.-K."/>
            <person name="Ovreas L."/>
            <person name="Rohde M."/>
            <person name="Galperin M.Y."/>
            <person name="Jogler C."/>
        </authorList>
    </citation>
    <scope>NUCLEOTIDE SEQUENCE [LARGE SCALE GENOMIC DNA]</scope>
    <source>
        <strain evidence="1 2">V6</strain>
    </source>
</reference>
<dbReference type="AlphaFoldDB" id="A0A517WAC1"/>
<dbReference type="EMBL" id="CP036347">
    <property type="protein sequence ID" value="QDU02202.1"/>
    <property type="molecule type" value="Genomic_DNA"/>
</dbReference>
<proteinExistence type="predicted"/>
<accession>A0A517WAC1</accession>
<organism evidence="1 2">
    <name type="scientific">Gimesia chilikensis</name>
    <dbReference type="NCBI Taxonomy" id="2605989"/>
    <lineage>
        <taxon>Bacteria</taxon>
        <taxon>Pseudomonadati</taxon>
        <taxon>Planctomycetota</taxon>
        <taxon>Planctomycetia</taxon>
        <taxon>Planctomycetales</taxon>
        <taxon>Planctomycetaceae</taxon>
        <taxon>Gimesia</taxon>
    </lineage>
</organism>
<dbReference type="Proteomes" id="UP000320722">
    <property type="component" value="Chromosome"/>
</dbReference>
<evidence type="ECO:0000313" key="2">
    <source>
        <dbReference type="Proteomes" id="UP000320722"/>
    </source>
</evidence>
<evidence type="ECO:0000313" key="1">
    <source>
        <dbReference type="EMBL" id="QDU02202.1"/>
    </source>
</evidence>
<name>A0A517WAC1_9PLAN</name>